<sequence>MLDVVGKKGCAQQPQEGALVLIREATVPCHSWQMGIIQALTSNAQGTTREAVARLPYQRLIRRPINLSVLLELEDDTTHEYLTKMKDRDGDAKKKRDSHATSKTEEKEE</sequence>
<feature type="domain" description="DUF5641" evidence="2">
    <location>
        <begin position="12"/>
        <end position="66"/>
    </location>
</feature>
<organism evidence="3 4">
    <name type="scientific">Haemonchus contortus</name>
    <name type="common">Barber pole worm</name>
    <dbReference type="NCBI Taxonomy" id="6289"/>
    <lineage>
        <taxon>Eukaryota</taxon>
        <taxon>Metazoa</taxon>
        <taxon>Ecdysozoa</taxon>
        <taxon>Nematoda</taxon>
        <taxon>Chromadorea</taxon>
        <taxon>Rhabditida</taxon>
        <taxon>Rhabditina</taxon>
        <taxon>Rhabditomorpha</taxon>
        <taxon>Strongyloidea</taxon>
        <taxon>Trichostrongylidae</taxon>
        <taxon>Haemonchus</taxon>
    </lineage>
</organism>
<evidence type="ECO:0000256" key="1">
    <source>
        <dbReference type="SAM" id="MobiDB-lite"/>
    </source>
</evidence>
<keyword evidence="3" id="KW-1185">Reference proteome</keyword>
<evidence type="ECO:0000313" key="3">
    <source>
        <dbReference type="Proteomes" id="UP000025227"/>
    </source>
</evidence>
<dbReference type="InterPro" id="IPR040676">
    <property type="entry name" value="DUF5641"/>
</dbReference>
<dbReference type="WBParaSite" id="HCON_00111160-00001">
    <property type="protein sequence ID" value="HCON_00111160-00001"/>
    <property type="gene ID" value="HCON_00111160"/>
</dbReference>
<dbReference type="OrthoDB" id="5868911at2759"/>
<dbReference type="Proteomes" id="UP000025227">
    <property type="component" value="Unplaced"/>
</dbReference>
<reference evidence="4" key="1">
    <citation type="submission" date="2020-12" db="UniProtKB">
        <authorList>
            <consortium name="WormBaseParasite"/>
        </authorList>
    </citation>
    <scope>IDENTIFICATION</scope>
    <source>
        <strain evidence="4">MHco3</strain>
    </source>
</reference>
<name>A0A7I4YJU4_HAECO</name>
<dbReference type="AlphaFoldDB" id="A0A7I4YJU4"/>
<protein>
    <submittedName>
        <fullName evidence="4">DUF5641 domain-containing protein</fullName>
    </submittedName>
</protein>
<accession>A0A7I4YJU4</accession>
<feature type="region of interest" description="Disordered" evidence="1">
    <location>
        <begin position="83"/>
        <end position="109"/>
    </location>
</feature>
<evidence type="ECO:0000259" key="2">
    <source>
        <dbReference type="Pfam" id="PF18701"/>
    </source>
</evidence>
<proteinExistence type="predicted"/>
<evidence type="ECO:0000313" key="4">
    <source>
        <dbReference type="WBParaSite" id="HCON_00111160-00001"/>
    </source>
</evidence>
<dbReference type="Pfam" id="PF18701">
    <property type="entry name" value="DUF5641"/>
    <property type="match status" value="1"/>
</dbReference>